<proteinExistence type="inferred from homology"/>
<dbReference type="Gene3D" id="3.40.50.300">
    <property type="entry name" value="P-loop containing nucleotide triphosphate hydrolases"/>
    <property type="match status" value="1"/>
</dbReference>
<dbReference type="Pfam" id="PF01202">
    <property type="entry name" value="SKI"/>
    <property type="match status" value="1"/>
</dbReference>
<keyword evidence="11" id="KW-0460">Magnesium</keyword>
<comment type="function">
    <text evidence="11">Catalyzes the specific phosphorylation of the 3-hydroxyl group of shikimic acid using ATP as a cosubstrate.</text>
</comment>
<keyword evidence="13" id="KW-1185">Reference proteome</keyword>
<comment type="caution">
    <text evidence="11">Lacks conserved residue(s) required for the propagation of feature annotation.</text>
</comment>
<feature type="binding site" evidence="11">
    <location>
        <position position="34"/>
    </location>
    <ligand>
        <name>substrate</name>
    </ligand>
</feature>
<dbReference type="PROSITE" id="PS01128">
    <property type="entry name" value="SHIKIMATE_KINASE"/>
    <property type="match status" value="1"/>
</dbReference>
<dbReference type="GO" id="GO:0009423">
    <property type="term" value="P:chorismate biosynthetic process"/>
    <property type="evidence" value="ECO:0007669"/>
    <property type="project" value="UniProtKB-UniRule"/>
</dbReference>
<feature type="binding site" evidence="11">
    <location>
        <position position="119"/>
    </location>
    <ligand>
        <name>ATP</name>
        <dbReference type="ChEBI" id="CHEBI:30616"/>
    </ligand>
</feature>
<dbReference type="KEGG" id="cpis:HS961_21590"/>
<keyword evidence="9 11" id="KW-0057">Aromatic amino acid biosynthesis</keyword>
<feature type="binding site" evidence="11">
    <location>
        <position position="81"/>
    </location>
    <ligand>
        <name>substrate</name>
    </ligand>
</feature>
<dbReference type="CDD" id="cd00464">
    <property type="entry name" value="SK"/>
    <property type="match status" value="1"/>
</dbReference>
<evidence type="ECO:0000256" key="3">
    <source>
        <dbReference type="ARBA" id="ARBA00012154"/>
    </source>
</evidence>
<dbReference type="GO" id="GO:0005524">
    <property type="term" value="F:ATP binding"/>
    <property type="evidence" value="ECO:0007669"/>
    <property type="project" value="UniProtKB-UniRule"/>
</dbReference>
<keyword evidence="11" id="KW-0479">Metal-binding</keyword>
<comment type="catalytic activity">
    <reaction evidence="10 11">
        <text>shikimate + ATP = 3-phosphoshikimate + ADP + H(+)</text>
        <dbReference type="Rhea" id="RHEA:13121"/>
        <dbReference type="ChEBI" id="CHEBI:15378"/>
        <dbReference type="ChEBI" id="CHEBI:30616"/>
        <dbReference type="ChEBI" id="CHEBI:36208"/>
        <dbReference type="ChEBI" id="CHEBI:145989"/>
        <dbReference type="ChEBI" id="CHEBI:456216"/>
        <dbReference type="EC" id="2.7.1.71"/>
    </reaction>
</comment>
<reference evidence="12 13" key="1">
    <citation type="journal article" date="2020" name="G3 (Bethesda)">
        <title>CeMbio - The Caenorhabditis elegans Microbiome Resource.</title>
        <authorList>
            <person name="Dirksen P."/>
            <person name="Assie A."/>
            <person name="Zimmermann J."/>
            <person name="Zhang F."/>
            <person name="Tietje A.M."/>
            <person name="Marsh S.A."/>
            <person name="Felix M.A."/>
            <person name="Shapira M."/>
            <person name="Kaleta C."/>
            <person name="Schulenburg H."/>
            <person name="Samuel B."/>
        </authorList>
    </citation>
    <scope>NUCLEOTIDE SEQUENCE [LARGE SCALE GENOMIC DNA]</scope>
    <source>
        <strain evidence="12 13">BIGb0172</strain>
    </source>
</reference>
<comment type="pathway">
    <text evidence="1 11">Metabolic intermediate biosynthesis; chorismate biosynthesis; chorismate from D-erythrose 4-phosphate and phosphoenolpyruvate: step 5/7.</text>
</comment>
<gene>
    <name evidence="11" type="primary">aroK</name>
    <name evidence="12" type="ORF">HS961_21590</name>
</gene>
<evidence type="ECO:0000256" key="11">
    <source>
        <dbReference type="HAMAP-Rule" id="MF_00109"/>
    </source>
</evidence>
<dbReference type="RefSeq" id="WP_182325487.1">
    <property type="nucleotide sequence ID" value="NZ_CP058554.1"/>
</dbReference>
<dbReference type="InterPro" id="IPR027417">
    <property type="entry name" value="P-loop_NTPase"/>
</dbReference>
<dbReference type="GO" id="GO:0008652">
    <property type="term" value="P:amino acid biosynthetic process"/>
    <property type="evidence" value="ECO:0007669"/>
    <property type="project" value="UniProtKB-KW"/>
</dbReference>
<keyword evidence="11" id="KW-0963">Cytoplasm</keyword>
<dbReference type="GO" id="GO:0004765">
    <property type="term" value="F:shikimate kinase activity"/>
    <property type="evidence" value="ECO:0007669"/>
    <property type="project" value="UniProtKB-UniRule"/>
</dbReference>
<comment type="subunit">
    <text evidence="11">Monomer.</text>
</comment>
<dbReference type="PANTHER" id="PTHR21087:SF16">
    <property type="entry name" value="SHIKIMATE KINASE 1, CHLOROPLASTIC"/>
    <property type="match status" value="1"/>
</dbReference>
<dbReference type="GO" id="GO:0000287">
    <property type="term" value="F:magnesium ion binding"/>
    <property type="evidence" value="ECO:0007669"/>
    <property type="project" value="UniProtKB-UniRule"/>
</dbReference>
<dbReference type="InterPro" id="IPR000623">
    <property type="entry name" value="Shikimate_kinase/TSH1"/>
</dbReference>
<name>A0A7G5EMK5_9BURK</name>
<keyword evidence="6 11" id="KW-0547">Nucleotide-binding</keyword>
<dbReference type="PRINTS" id="PR01100">
    <property type="entry name" value="SHIKIMTKNASE"/>
</dbReference>
<dbReference type="InterPro" id="IPR031322">
    <property type="entry name" value="Shikimate/glucono_kinase"/>
</dbReference>
<evidence type="ECO:0000313" key="12">
    <source>
        <dbReference type="EMBL" id="QMV75230.1"/>
    </source>
</evidence>
<evidence type="ECO:0000256" key="6">
    <source>
        <dbReference type="ARBA" id="ARBA00022741"/>
    </source>
</evidence>
<keyword evidence="8 11" id="KW-0067">ATP-binding</keyword>
<dbReference type="PANTHER" id="PTHR21087">
    <property type="entry name" value="SHIKIMATE KINASE"/>
    <property type="match status" value="1"/>
</dbReference>
<dbReference type="InterPro" id="IPR023000">
    <property type="entry name" value="Shikimate_kinase_CS"/>
</dbReference>
<comment type="subcellular location">
    <subcellularLocation>
        <location evidence="11">Cytoplasm</location>
    </subcellularLocation>
</comment>
<protein>
    <recommendedName>
        <fullName evidence="3 11">Shikimate kinase</fullName>
        <shortName evidence="11">SK</shortName>
        <ecNumber evidence="3 11">2.7.1.71</ecNumber>
    </recommendedName>
</protein>
<evidence type="ECO:0000256" key="9">
    <source>
        <dbReference type="ARBA" id="ARBA00023141"/>
    </source>
</evidence>
<keyword evidence="4 11" id="KW-0028">Amino-acid biosynthesis</keyword>
<keyword evidence="7 11" id="KW-0418">Kinase</keyword>
<comment type="cofactor">
    <cofactor evidence="11">
        <name>Mg(2+)</name>
        <dbReference type="ChEBI" id="CHEBI:18420"/>
    </cofactor>
    <text evidence="11">Binds 1 Mg(2+) ion per subunit.</text>
</comment>
<feature type="binding site" evidence="11">
    <location>
        <position position="58"/>
    </location>
    <ligand>
        <name>substrate</name>
    </ligand>
</feature>
<evidence type="ECO:0000256" key="1">
    <source>
        <dbReference type="ARBA" id="ARBA00004842"/>
    </source>
</evidence>
<dbReference type="GO" id="GO:0009073">
    <property type="term" value="P:aromatic amino acid family biosynthetic process"/>
    <property type="evidence" value="ECO:0007669"/>
    <property type="project" value="UniProtKB-KW"/>
</dbReference>
<feature type="binding site" evidence="11">
    <location>
        <position position="138"/>
    </location>
    <ligand>
        <name>substrate</name>
    </ligand>
</feature>
<dbReference type="AlphaFoldDB" id="A0A7G5EMK5"/>
<dbReference type="Proteomes" id="UP000515240">
    <property type="component" value="Chromosome"/>
</dbReference>
<dbReference type="EC" id="2.7.1.71" evidence="3 11"/>
<evidence type="ECO:0000256" key="5">
    <source>
        <dbReference type="ARBA" id="ARBA00022679"/>
    </source>
</evidence>
<dbReference type="EMBL" id="CP058554">
    <property type="protein sequence ID" value="QMV75230.1"/>
    <property type="molecule type" value="Genomic_DNA"/>
</dbReference>
<dbReference type="GO" id="GO:0005829">
    <property type="term" value="C:cytosol"/>
    <property type="evidence" value="ECO:0007669"/>
    <property type="project" value="TreeGrafter"/>
</dbReference>
<feature type="binding site" evidence="11">
    <location>
        <position position="16"/>
    </location>
    <ligand>
        <name>Mg(2+)</name>
        <dbReference type="ChEBI" id="CHEBI:18420"/>
    </ligand>
</feature>
<organism evidence="12 13">
    <name type="scientific">Comamonas piscis</name>
    <dbReference type="NCBI Taxonomy" id="1562974"/>
    <lineage>
        <taxon>Bacteria</taxon>
        <taxon>Pseudomonadati</taxon>
        <taxon>Pseudomonadota</taxon>
        <taxon>Betaproteobacteria</taxon>
        <taxon>Burkholderiales</taxon>
        <taxon>Comamonadaceae</taxon>
        <taxon>Comamonas</taxon>
    </lineage>
</organism>
<evidence type="ECO:0000256" key="10">
    <source>
        <dbReference type="ARBA" id="ARBA00048567"/>
    </source>
</evidence>
<dbReference type="SUPFAM" id="SSF52540">
    <property type="entry name" value="P-loop containing nucleoside triphosphate hydrolases"/>
    <property type="match status" value="1"/>
</dbReference>
<evidence type="ECO:0000256" key="4">
    <source>
        <dbReference type="ARBA" id="ARBA00022605"/>
    </source>
</evidence>
<evidence type="ECO:0000313" key="13">
    <source>
        <dbReference type="Proteomes" id="UP000515240"/>
    </source>
</evidence>
<keyword evidence="5 11" id="KW-0808">Transferase</keyword>
<sequence length="189" mass="20427">MAPSVCLIGLPGSGKSTIGRQLARLWGVDFVDSDHVIEAQLGCSIKEYFSAHGEQAFRDVEAQVIATLATRERACILSTGGGAVLRPENRAVLHAHTTVFYLQSSPEDIARRLRNDTGRPLLQGDDTLKRLKDLLAVRAALYEETAHYRIDTLRCGTGQVMRKVSMQAELAGLVPELSPTSAGSAASPR</sequence>
<dbReference type="UniPathway" id="UPA00053">
    <property type="reaction ID" value="UER00088"/>
</dbReference>
<accession>A0A7G5EMK5</accession>
<evidence type="ECO:0000256" key="7">
    <source>
        <dbReference type="ARBA" id="ARBA00022777"/>
    </source>
</evidence>
<comment type="similarity">
    <text evidence="2 11">Belongs to the shikimate kinase family.</text>
</comment>
<dbReference type="HAMAP" id="MF_00109">
    <property type="entry name" value="Shikimate_kinase"/>
    <property type="match status" value="1"/>
</dbReference>
<evidence type="ECO:0000256" key="2">
    <source>
        <dbReference type="ARBA" id="ARBA00006997"/>
    </source>
</evidence>
<feature type="binding site" evidence="11">
    <location>
        <begin position="12"/>
        <end position="17"/>
    </location>
    <ligand>
        <name>ATP</name>
        <dbReference type="ChEBI" id="CHEBI:30616"/>
    </ligand>
</feature>
<evidence type="ECO:0000256" key="8">
    <source>
        <dbReference type="ARBA" id="ARBA00022840"/>
    </source>
</evidence>